<sequence>MISPLHIQLLGDFLLQSDDAPIITINSSRLQSLLSYLVLHSDAPQNRSRLAFLLWPDSTDAQAHTNLRQLLYHLRQSLPQAEQFLSINKQSVQWLPSRADAPWTLDVLQVEQAFKQAQQAQHDKDISTTRQAFEQVVHAYRGDLLPDCYDEWIIPERDRIRQLFLQAAERLATLLEEEHDYDAALSVARQLLHHDPLHEASYRQLMRLSSLQGEHASALRAYHTCITVMERELGTEPGEATKALYESLLSSTSQTPQIFAKSGKVGGTIPPLLGRKAEWRQLQQAWHTATAGQPHVVILTGDAGIGKTRLTEEMKIWASRQGIMTASAYCYPASETLAYAPLTTWLRTDMLQTGFSTLDPTSLKEIARLVPEVLASHPQLSSPTAMTDGWQRQFFFAALARAILNVRQPLLLLLDDLQWCDTETLEWLHYLLRFSPKARLLLIGTLHAGEISTTSLEHPLTALLHMLQRDGLLTEIPLGPLSRAETTSLAEHIVGHLLDPFQGDAFYAETEGNPLFAVEMARTAVVEKDERVHLNAEKPPSSLILTTSSLPPSVQAVLARRLAQLSPAARNLANVAAVIGREFSFPVLVRVSGEHEEKLLQGLDELWQRRMVREHNDRTANGYDFSHDKIREHVYASLSPVQRRLLHQRVAEALKAVHVENLDAVYGQIATHYEQAGLLAQAIPFYQEAGKVASRIYAHAEALRALERAAALLEALLSGQSARSMSWEVAAQVYVSLGDIRAEIGSWEDARQAYYRAMACIPVESHFWLARLHWKIATTWMSASTTSQDPCRINGRQEFEEAERILTQVVDASSSEWRDEWLALQFAQIWRGKASADDIAAAIERARPIAEQYGTQEQRKLLAEAIGMHNAIRDRYIIPAQRVAAWRASIAGLESSGDEAQRGIDLTLLGIGLLCAAQFDEAEELLRNALRLGERTGNAWVQYNCLTFLPFVLRHRGQVEELRRLLAQAQSLGIALNKHILCGHRAWVAWREDNLVLAEAYGRESVEEEQSRQIRPHPFLWAGRWPLIGVALAQEHLSAAIDEVRLLFDPTQQPPREPVDALLKAALQAWDAGQQKEAHVLLKQVVPLAKQIGYL</sequence>
<dbReference type="Proteomes" id="UP000635565">
    <property type="component" value="Unassembled WGS sequence"/>
</dbReference>
<dbReference type="Pfam" id="PF13191">
    <property type="entry name" value="AAA_16"/>
    <property type="match status" value="1"/>
</dbReference>
<dbReference type="Pfam" id="PF03704">
    <property type="entry name" value="BTAD"/>
    <property type="match status" value="1"/>
</dbReference>
<evidence type="ECO:0000256" key="3">
    <source>
        <dbReference type="PROSITE-ProRule" id="PRU00339"/>
    </source>
</evidence>
<gene>
    <name evidence="5" type="ORF">KSZ_54900</name>
</gene>
<dbReference type="PANTHER" id="PTHR16305">
    <property type="entry name" value="TESTICULAR SOLUBLE ADENYLYL CYCLASE"/>
    <property type="match status" value="1"/>
</dbReference>
<evidence type="ECO:0000259" key="4">
    <source>
        <dbReference type="SMART" id="SM01043"/>
    </source>
</evidence>
<dbReference type="SUPFAM" id="SSF52540">
    <property type="entry name" value="P-loop containing nucleoside triphosphate hydrolases"/>
    <property type="match status" value="1"/>
</dbReference>
<proteinExistence type="predicted"/>
<evidence type="ECO:0000256" key="1">
    <source>
        <dbReference type="ARBA" id="ARBA00022741"/>
    </source>
</evidence>
<dbReference type="SUPFAM" id="SSF48452">
    <property type="entry name" value="TPR-like"/>
    <property type="match status" value="2"/>
</dbReference>
<reference evidence="5 6" key="1">
    <citation type="journal article" date="2021" name="Int. J. Syst. Evol. Microbiol.">
        <title>Reticulibacter mediterranei gen. nov., sp. nov., within the new family Reticulibacteraceae fam. nov., and Ktedonospora formicarum gen. nov., sp. nov., Ktedonobacter robiniae sp. nov., Dictyobacter formicarum sp. nov. and Dictyobacter arantiisoli sp. nov., belonging to the class Ktedonobacteria.</title>
        <authorList>
            <person name="Yabe S."/>
            <person name="Zheng Y."/>
            <person name="Wang C.M."/>
            <person name="Sakai Y."/>
            <person name="Abe K."/>
            <person name="Yokota A."/>
            <person name="Donadio S."/>
            <person name="Cavaletti L."/>
            <person name="Monciardini P."/>
        </authorList>
    </citation>
    <scope>NUCLEOTIDE SEQUENCE [LARGE SCALE GENOMIC DNA]</scope>
    <source>
        <strain evidence="5 6">SOSP1-9</strain>
    </source>
</reference>
<dbReference type="EMBL" id="BNJJ01000017">
    <property type="protein sequence ID" value="GHO87484.1"/>
    <property type="molecule type" value="Genomic_DNA"/>
</dbReference>
<keyword evidence="1" id="KW-0547">Nucleotide-binding</keyword>
<dbReference type="Gene3D" id="1.25.40.10">
    <property type="entry name" value="Tetratricopeptide repeat domain"/>
    <property type="match status" value="3"/>
</dbReference>
<dbReference type="InterPro" id="IPR016032">
    <property type="entry name" value="Sig_transdc_resp-reg_C-effctor"/>
</dbReference>
<evidence type="ECO:0000313" key="6">
    <source>
        <dbReference type="Proteomes" id="UP000635565"/>
    </source>
</evidence>
<keyword evidence="6" id="KW-1185">Reference proteome</keyword>
<dbReference type="Gene3D" id="3.40.50.300">
    <property type="entry name" value="P-loop containing nucleotide triphosphate hydrolases"/>
    <property type="match status" value="1"/>
</dbReference>
<keyword evidence="3" id="KW-0802">TPR repeat</keyword>
<comment type="caution">
    <text evidence="5">The sequence shown here is derived from an EMBL/GenBank/DDBJ whole genome shotgun (WGS) entry which is preliminary data.</text>
</comment>
<dbReference type="Gene3D" id="1.10.10.10">
    <property type="entry name" value="Winged helix-like DNA-binding domain superfamily/Winged helix DNA-binding domain"/>
    <property type="match status" value="1"/>
</dbReference>
<protein>
    <recommendedName>
        <fullName evidence="4">Bacterial transcriptional activator domain-containing protein</fullName>
    </recommendedName>
</protein>
<dbReference type="RefSeq" id="WP_201365045.1">
    <property type="nucleotide sequence ID" value="NZ_BNJJ01000017.1"/>
</dbReference>
<dbReference type="PANTHER" id="PTHR16305:SF28">
    <property type="entry name" value="GUANYLATE CYCLASE DOMAIN-CONTAINING PROTEIN"/>
    <property type="match status" value="1"/>
</dbReference>
<accession>A0ABQ3VP72</accession>
<dbReference type="SUPFAM" id="SSF46894">
    <property type="entry name" value="C-terminal effector domain of the bipartite response regulators"/>
    <property type="match status" value="1"/>
</dbReference>
<dbReference type="InterPro" id="IPR041664">
    <property type="entry name" value="AAA_16"/>
</dbReference>
<dbReference type="PROSITE" id="PS50005">
    <property type="entry name" value="TPR"/>
    <property type="match status" value="1"/>
</dbReference>
<dbReference type="InterPro" id="IPR011990">
    <property type="entry name" value="TPR-like_helical_dom_sf"/>
</dbReference>
<dbReference type="InterPro" id="IPR027417">
    <property type="entry name" value="P-loop_NTPase"/>
</dbReference>
<evidence type="ECO:0000313" key="5">
    <source>
        <dbReference type="EMBL" id="GHO87484.1"/>
    </source>
</evidence>
<feature type="repeat" description="TPR" evidence="3">
    <location>
        <begin position="731"/>
        <end position="764"/>
    </location>
</feature>
<keyword evidence="2" id="KW-0067">ATP-binding</keyword>
<dbReference type="InterPro" id="IPR036388">
    <property type="entry name" value="WH-like_DNA-bd_sf"/>
</dbReference>
<organism evidence="5 6">
    <name type="scientific">Dictyobacter formicarum</name>
    <dbReference type="NCBI Taxonomy" id="2778368"/>
    <lineage>
        <taxon>Bacteria</taxon>
        <taxon>Bacillati</taxon>
        <taxon>Chloroflexota</taxon>
        <taxon>Ktedonobacteria</taxon>
        <taxon>Ktedonobacterales</taxon>
        <taxon>Dictyobacteraceae</taxon>
        <taxon>Dictyobacter</taxon>
    </lineage>
</organism>
<dbReference type="InterPro" id="IPR019734">
    <property type="entry name" value="TPR_rpt"/>
</dbReference>
<dbReference type="InterPro" id="IPR005158">
    <property type="entry name" value="BTAD"/>
</dbReference>
<name>A0ABQ3VP72_9CHLR</name>
<feature type="domain" description="Bacterial transcriptional activator" evidence="4">
    <location>
        <begin position="105"/>
        <end position="249"/>
    </location>
</feature>
<dbReference type="SMART" id="SM00028">
    <property type="entry name" value="TPR"/>
    <property type="match status" value="4"/>
</dbReference>
<dbReference type="SMART" id="SM01043">
    <property type="entry name" value="BTAD"/>
    <property type="match status" value="1"/>
</dbReference>
<evidence type="ECO:0000256" key="2">
    <source>
        <dbReference type="ARBA" id="ARBA00022840"/>
    </source>
</evidence>